<feature type="compositionally biased region" description="Low complexity" evidence="1">
    <location>
        <begin position="180"/>
        <end position="200"/>
    </location>
</feature>
<evidence type="ECO:0000256" key="1">
    <source>
        <dbReference type="SAM" id="MobiDB-lite"/>
    </source>
</evidence>
<feature type="chain" id="PRO_5045031067" evidence="2">
    <location>
        <begin position="19"/>
        <end position="1440"/>
    </location>
</feature>
<keyword evidence="2" id="KW-0732">Signal</keyword>
<feature type="compositionally biased region" description="Basic and acidic residues" evidence="1">
    <location>
        <begin position="990"/>
        <end position="999"/>
    </location>
</feature>
<feature type="compositionally biased region" description="Acidic residues" evidence="1">
    <location>
        <begin position="1233"/>
        <end position="1245"/>
    </location>
</feature>
<feature type="compositionally biased region" description="Acidic residues" evidence="1">
    <location>
        <begin position="879"/>
        <end position="893"/>
    </location>
</feature>
<feature type="compositionally biased region" description="Polar residues" evidence="1">
    <location>
        <begin position="932"/>
        <end position="945"/>
    </location>
</feature>
<name>A0ABQ8F5Z1_9FUNG</name>
<feature type="region of interest" description="Disordered" evidence="1">
    <location>
        <begin position="55"/>
        <end position="366"/>
    </location>
</feature>
<feature type="compositionally biased region" description="Basic and acidic residues" evidence="1">
    <location>
        <begin position="921"/>
        <end position="930"/>
    </location>
</feature>
<feature type="compositionally biased region" description="Basic and acidic residues" evidence="1">
    <location>
        <begin position="473"/>
        <end position="491"/>
    </location>
</feature>
<feature type="compositionally biased region" description="Basic and acidic residues" evidence="1">
    <location>
        <begin position="732"/>
        <end position="744"/>
    </location>
</feature>
<feature type="compositionally biased region" description="Basic and acidic residues" evidence="1">
    <location>
        <begin position="1208"/>
        <end position="1217"/>
    </location>
</feature>
<feature type="signal peptide" evidence="2">
    <location>
        <begin position="1"/>
        <end position="18"/>
    </location>
</feature>
<feature type="compositionally biased region" description="Polar residues" evidence="1">
    <location>
        <begin position="392"/>
        <end position="404"/>
    </location>
</feature>
<organism evidence="4 5">
    <name type="scientific">Batrachochytrium salamandrivorans</name>
    <dbReference type="NCBI Taxonomy" id="1357716"/>
    <lineage>
        <taxon>Eukaryota</taxon>
        <taxon>Fungi</taxon>
        <taxon>Fungi incertae sedis</taxon>
        <taxon>Chytridiomycota</taxon>
        <taxon>Chytridiomycota incertae sedis</taxon>
        <taxon>Chytridiomycetes</taxon>
        <taxon>Rhizophydiales</taxon>
        <taxon>Rhizophydiales incertae sedis</taxon>
        <taxon>Batrachochytrium</taxon>
    </lineage>
</organism>
<feature type="region of interest" description="Disordered" evidence="1">
    <location>
        <begin position="389"/>
        <end position="432"/>
    </location>
</feature>
<feature type="compositionally biased region" description="Polar residues" evidence="1">
    <location>
        <begin position="223"/>
        <end position="245"/>
    </location>
</feature>
<feature type="compositionally biased region" description="Polar residues" evidence="1">
    <location>
        <begin position="818"/>
        <end position="828"/>
    </location>
</feature>
<evidence type="ECO:0000313" key="3">
    <source>
        <dbReference type="EMBL" id="KAH6592841.1"/>
    </source>
</evidence>
<dbReference type="Proteomes" id="UP001648503">
    <property type="component" value="Unassembled WGS sequence"/>
</dbReference>
<feature type="compositionally biased region" description="Low complexity" evidence="1">
    <location>
        <begin position="851"/>
        <end position="861"/>
    </location>
</feature>
<feature type="compositionally biased region" description="Basic and acidic residues" evidence="1">
    <location>
        <begin position="665"/>
        <end position="675"/>
    </location>
</feature>
<proteinExistence type="predicted"/>
<feature type="compositionally biased region" description="Basic and acidic residues" evidence="1">
    <location>
        <begin position="706"/>
        <end position="716"/>
    </location>
</feature>
<feature type="compositionally biased region" description="Gly residues" evidence="1">
    <location>
        <begin position="267"/>
        <end position="278"/>
    </location>
</feature>
<dbReference type="EMBL" id="JAFCIX010000368">
    <property type="protein sequence ID" value="KAH6592848.1"/>
    <property type="molecule type" value="Genomic_DNA"/>
</dbReference>
<evidence type="ECO:0000313" key="5">
    <source>
        <dbReference type="Proteomes" id="UP001648503"/>
    </source>
</evidence>
<feature type="compositionally biased region" description="Acidic residues" evidence="1">
    <location>
        <begin position="416"/>
        <end position="425"/>
    </location>
</feature>
<feature type="compositionally biased region" description="Polar residues" evidence="1">
    <location>
        <begin position="1031"/>
        <end position="1042"/>
    </location>
</feature>
<feature type="compositionally biased region" description="Polar residues" evidence="1">
    <location>
        <begin position="633"/>
        <end position="650"/>
    </location>
</feature>
<dbReference type="EMBL" id="JAFCIX010000369">
    <property type="protein sequence ID" value="KAH6592841.1"/>
    <property type="molecule type" value="Genomic_DNA"/>
</dbReference>
<reference evidence="4 5" key="1">
    <citation type="submission" date="2021-02" db="EMBL/GenBank/DDBJ databases">
        <title>Variation within the Batrachochytrium salamandrivorans European outbreak.</title>
        <authorList>
            <person name="Kelly M."/>
            <person name="Pasmans F."/>
            <person name="Shea T.P."/>
            <person name="Munoz J.F."/>
            <person name="Carranza S."/>
            <person name="Cuomo C.A."/>
            <person name="Martel A."/>
        </authorList>
    </citation>
    <scope>NUCLEOTIDE SEQUENCE [LARGE SCALE GENOMIC DNA]</scope>
    <source>
        <strain evidence="4 5">AMFP18/2</strain>
    </source>
</reference>
<feature type="compositionally biased region" description="Basic residues" evidence="1">
    <location>
        <begin position="140"/>
        <end position="163"/>
    </location>
</feature>
<feature type="compositionally biased region" description="Polar residues" evidence="1">
    <location>
        <begin position="308"/>
        <end position="337"/>
    </location>
</feature>
<sequence>MKVAAATILSLVATAAYASPTAYSETQEVGTHDSTTESSADSYLEKRGGGFYGNYAQGAGGVHHAPPNHWNHGSHKTGGHHQYPQTPNPSRLYGSNQPRHRTPPRDLGPYEKLRHDQQQQQQQQQQQHHHHQQQYQQQYHHQHHHHQQHQHHHQHHQQQHHQQKSALQQYQEQRRRQHQQHQQQQQQRLQQYQLQLQYRQQQRHQRQENNSPYNQYGVRHQYNHQPQYWGSRGTSSSHEMNQNAQPVEGGNNEAEVDVETGVTESGGDTGAEEGGAYGGDFDTINDQPQGGNDGSEDEENGQFKPENDNNPESRSSGSDVVTASGESEDQVTGSADGTKTGDDDEVKPEVEGETNEPEAKKSSLGDALWGYFKPVLKKKFPLLHTREHDQYMTKTSEQSTNEDTGSGDGAKTGETVEVEDEDEEFSISQPTVDAIKHGLEKTLYEPYTKKHYQDMITASKKSIYENAGPGDSTRTEETVEFKPESGAKPEDEGSFEYGPFGSDVVTAGGKSEDEVTGPETNTETEETVEFKPESGADGSDFDNKNNNPEGEDESNGPEVKPEDNNNFESGSFGSDVVTADDESTDEGTGPEKNTESEDDNEVEESGTKDSEYDTENNQLQREGDKPEGEPENDNNPKSGPSGSDAVTASGESEDQVTEPETNTKTGDDDKVKPEGETNEPGAKKFSFGKMLNSFQQVFKKKPHSTHSQEHDQDMAKTPEQSTDEDTGSGDSTRTEETVEFKPESGADGGDFDTENNNPEGGNGGLEVKLEDDNNFESGPFGSDVVTAGGNNGAEVDVETGVTESGGDTGAEESGTNGGESDTINDQPQGGNDGSEDEENGKFKPENNNNFGSELSGSSAETAGEESEDKSTGPEYGTETGDDDEFKPDGETNEPEANKFSFGKMLGTVKQVFGFKSPSPHPQEHDQDMAKTPEQSTNEDTGPGDSTKTEENGEVEESGAKGGESNTGNNQPEYGPFGSNAGTAGDESGDEGTKPEKNTEVEESGAKSGESEPGNNQPQGEGDGPEVKSEDNNNFDYGSSGSDAETADDESGDEDAKSGDDAETGDGEEVKLESGANGGEPEPINDQPQGGNDGSEDEENGKFKPENNNNFGSELSGSSAETAGEESEDKSTGPEYGTETGDDDEFKPEVETTQYKTKRPSLSRSMAESVRQILNKPFPSPNSRKRNQDMAKTSEQSKVEITGPGYGTKTEETVKVEPEGGAEGGESNTGNNTPEDESNEPEDESNGPEAKPENDNNPKSGTSESDAETAGEKSGDKSTGPGDDAGTKETGEVEESGAKGGESETKDNKLEDGAAKPKADRDSAFKLPWDSFMQERRSRVYTPQVALKKAQQSADYWVTALDPGVENIYTWLRGGVLNGEADLNQRWLDGTVEHESMGTRHDNRALAARLADFLQAAYRQYQSTLWKYHWDCPCESWTTDF</sequence>
<evidence type="ECO:0000313" key="4">
    <source>
        <dbReference type="EMBL" id="KAH6592848.1"/>
    </source>
</evidence>
<feature type="region of interest" description="Disordered" evidence="1">
    <location>
        <begin position="463"/>
        <end position="1321"/>
    </location>
</feature>
<comment type="caution">
    <text evidence="4">The sequence shown here is derived from an EMBL/GenBank/DDBJ whole genome shotgun (WGS) entry which is preliminary data.</text>
</comment>
<evidence type="ECO:0000256" key="2">
    <source>
        <dbReference type="SAM" id="SignalP"/>
    </source>
</evidence>
<feature type="compositionally biased region" description="Basic and acidic residues" evidence="1">
    <location>
        <begin position="108"/>
        <end position="117"/>
    </location>
</feature>
<feature type="compositionally biased region" description="Polar residues" evidence="1">
    <location>
        <begin position="83"/>
        <end position="97"/>
    </location>
</feature>
<feature type="compositionally biased region" description="Acidic residues" evidence="1">
    <location>
        <begin position="342"/>
        <end position="356"/>
    </location>
</feature>
<accession>A0ABQ8F5Z1</accession>
<keyword evidence="5" id="KW-1185">Reference proteome</keyword>
<feature type="region of interest" description="Disordered" evidence="1">
    <location>
        <begin position="22"/>
        <end position="43"/>
    </location>
</feature>
<gene>
    <name evidence="4" type="ORF">BASA50_007790</name>
    <name evidence="3" type="ORF">BASA50_007797</name>
</gene>
<feature type="compositionally biased region" description="Low complexity" evidence="1">
    <location>
        <begin position="1111"/>
        <end position="1121"/>
    </location>
</feature>
<protein>
    <submittedName>
        <fullName evidence="4">Uncharacterized protein</fullName>
    </submittedName>
</protein>
<feature type="compositionally biased region" description="Basic and acidic residues" evidence="1">
    <location>
        <begin position="1300"/>
        <end position="1321"/>
    </location>
</feature>